<keyword evidence="7" id="KW-0012">Acyltransferase</keyword>
<comment type="similarity">
    <text evidence="5 6">Belongs to the autoinducer synthase family.</text>
</comment>
<accession>A0A345DEB9</accession>
<reference evidence="8" key="1">
    <citation type="submission" date="2018-07" db="EMBL/GenBank/DDBJ databases">
        <authorList>
            <person name="Kim H."/>
        </authorList>
    </citation>
    <scope>NUCLEOTIDE SEQUENCE [LARGE SCALE GENOMIC DNA]</scope>
    <source>
        <strain evidence="8">F02</strain>
    </source>
</reference>
<dbReference type="PRINTS" id="PR01549">
    <property type="entry name" value="AUTOINDCRSYN"/>
</dbReference>
<organism evidence="7 8">
    <name type="scientific">Ephemeroptericola cinctiostellae</name>
    <dbReference type="NCBI Taxonomy" id="2268024"/>
    <lineage>
        <taxon>Bacteria</taxon>
        <taxon>Pseudomonadati</taxon>
        <taxon>Pseudomonadota</taxon>
        <taxon>Betaproteobacteria</taxon>
        <taxon>Burkholderiales</taxon>
        <taxon>Burkholderiaceae</taxon>
        <taxon>Ephemeroptericola</taxon>
    </lineage>
</organism>
<keyword evidence="1 5" id="KW-0673">Quorum sensing</keyword>
<dbReference type="EC" id="2.3.1.184" evidence="6"/>
<dbReference type="PANTHER" id="PTHR39322:SF1">
    <property type="entry name" value="ISOVALERYL-HOMOSERINE LACTONE SYNTHASE"/>
    <property type="match status" value="1"/>
</dbReference>
<evidence type="ECO:0000256" key="4">
    <source>
        <dbReference type="ARBA" id="ARBA00022929"/>
    </source>
</evidence>
<evidence type="ECO:0000313" key="8">
    <source>
        <dbReference type="Proteomes" id="UP000252182"/>
    </source>
</evidence>
<dbReference type="Gene3D" id="3.40.630.30">
    <property type="match status" value="1"/>
</dbReference>
<evidence type="ECO:0000256" key="1">
    <source>
        <dbReference type="ARBA" id="ARBA00022654"/>
    </source>
</evidence>
<comment type="catalytic activity">
    <reaction evidence="6">
        <text>a fatty acyl-[ACP] + S-adenosyl-L-methionine = an N-acyl-L-homoserine lactone + S-methyl-5'-thioadenosine + holo-[ACP] + H(+)</text>
        <dbReference type="Rhea" id="RHEA:10096"/>
        <dbReference type="Rhea" id="RHEA-COMP:9685"/>
        <dbReference type="Rhea" id="RHEA-COMP:14125"/>
        <dbReference type="ChEBI" id="CHEBI:15378"/>
        <dbReference type="ChEBI" id="CHEBI:17509"/>
        <dbReference type="ChEBI" id="CHEBI:55474"/>
        <dbReference type="ChEBI" id="CHEBI:59789"/>
        <dbReference type="ChEBI" id="CHEBI:64479"/>
        <dbReference type="ChEBI" id="CHEBI:138651"/>
        <dbReference type="EC" id="2.3.1.184"/>
    </reaction>
</comment>
<proteinExistence type="inferred from homology"/>
<evidence type="ECO:0000256" key="6">
    <source>
        <dbReference type="RuleBase" id="RU361135"/>
    </source>
</evidence>
<dbReference type="GO" id="GO:0061579">
    <property type="term" value="F:N-acyl homoserine lactone synthase activity"/>
    <property type="evidence" value="ECO:0007669"/>
    <property type="project" value="UniProtKB-UniRule"/>
</dbReference>
<dbReference type="Proteomes" id="UP000252182">
    <property type="component" value="Chromosome"/>
</dbReference>
<name>A0A345DEB9_9BURK</name>
<dbReference type="OrthoDB" id="6023281at2"/>
<dbReference type="PROSITE" id="PS51187">
    <property type="entry name" value="AUTOINDUCER_SYNTH_2"/>
    <property type="match status" value="1"/>
</dbReference>
<protein>
    <recommendedName>
        <fullName evidence="6">Acyl-homoserine-lactone synthase</fullName>
        <ecNumber evidence="6">2.3.1.184</ecNumber>
    </recommendedName>
    <alternativeName>
        <fullName evidence="6">Autoinducer synthesis protein</fullName>
    </alternativeName>
</protein>
<dbReference type="InterPro" id="IPR001690">
    <property type="entry name" value="Autoind_synthase"/>
</dbReference>
<gene>
    <name evidence="7" type="primary">anoI</name>
    <name evidence="7" type="ORF">DTO96_102463</name>
</gene>
<evidence type="ECO:0000256" key="5">
    <source>
        <dbReference type="PROSITE-ProRule" id="PRU00533"/>
    </source>
</evidence>
<keyword evidence="3 6" id="KW-0949">S-adenosyl-L-methionine</keyword>
<dbReference type="AlphaFoldDB" id="A0A345DEB9"/>
<dbReference type="SUPFAM" id="SSF55729">
    <property type="entry name" value="Acyl-CoA N-acyltransferases (Nat)"/>
    <property type="match status" value="1"/>
</dbReference>
<dbReference type="RefSeq" id="WP_114563755.1">
    <property type="nucleotide sequence ID" value="NZ_CP031124.1"/>
</dbReference>
<dbReference type="InterPro" id="IPR016181">
    <property type="entry name" value="Acyl_CoA_acyltransferase"/>
</dbReference>
<keyword evidence="2 6" id="KW-0808">Transferase</keyword>
<dbReference type="GO" id="GO:0009372">
    <property type="term" value="P:quorum sensing"/>
    <property type="evidence" value="ECO:0007669"/>
    <property type="project" value="UniProtKB-UniRule"/>
</dbReference>
<dbReference type="GO" id="GO:0007165">
    <property type="term" value="P:signal transduction"/>
    <property type="evidence" value="ECO:0007669"/>
    <property type="project" value="TreeGrafter"/>
</dbReference>
<evidence type="ECO:0000256" key="3">
    <source>
        <dbReference type="ARBA" id="ARBA00022691"/>
    </source>
</evidence>
<sequence>MNISLGMTHEFSDNDFSQLSAYRHKVFIETLGWSLPTQSGIERDQFDRPDTRYIVVKDNAGHICGCARLLPTTSPYLLGEVFPQLLNGQSIPNSPDIWEISRFSTIDFHSPSMSMAGAHVAPAAIALIHQTVKYAKTCGAKRLIAVGSVGIERLLRQARLKVHRTGAPMVADGEMVCGFWVEI</sequence>
<keyword evidence="4 5" id="KW-0071">Autoinducer synthesis</keyword>
<dbReference type="EMBL" id="CP031124">
    <property type="protein sequence ID" value="AXF86707.1"/>
    <property type="molecule type" value="Genomic_DNA"/>
</dbReference>
<dbReference type="PANTHER" id="PTHR39322">
    <property type="entry name" value="ACYL-HOMOSERINE-LACTONE SYNTHASE"/>
    <property type="match status" value="1"/>
</dbReference>
<evidence type="ECO:0000313" key="7">
    <source>
        <dbReference type="EMBL" id="AXF86707.1"/>
    </source>
</evidence>
<dbReference type="KEGG" id="hyf:DTO96_102463"/>
<keyword evidence="8" id="KW-1185">Reference proteome</keyword>
<evidence type="ECO:0000256" key="2">
    <source>
        <dbReference type="ARBA" id="ARBA00022679"/>
    </source>
</evidence>
<dbReference type="Pfam" id="PF00765">
    <property type="entry name" value="Autoind_synth"/>
    <property type="match status" value="1"/>
</dbReference>